<dbReference type="Proteomes" id="UP000505210">
    <property type="component" value="Chromosome"/>
</dbReference>
<sequence length="106" mass="12331">MVIEWLRFDVSPEARERFVQQDAEIWTTALSEYGGFLGKEVWISPENPREVITVVHWESFDQWYSIPEARLAAVEARFSEAMGQGTYQLLESKAYQVRKFARVPAC</sequence>
<dbReference type="EMBL" id="CP053661">
    <property type="protein sequence ID" value="QKD83582.1"/>
    <property type="molecule type" value="Genomic_DNA"/>
</dbReference>
<dbReference type="InterPro" id="IPR022512">
    <property type="entry name" value="CHP03792"/>
</dbReference>
<dbReference type="KEGG" id="theu:HPC62_16470"/>
<feature type="domain" description="ABM" evidence="1">
    <location>
        <begin position="1"/>
        <end position="63"/>
    </location>
</feature>
<accession>A0A6M8BBS5</accession>
<reference evidence="2 3" key="1">
    <citation type="submission" date="2020-05" db="EMBL/GenBank/DDBJ databases">
        <title>Complete genome sequence of of a novel Thermoleptolyngbya strain isolated from hot springs of Ganzi, Sichuan China.</title>
        <authorList>
            <person name="Tang J."/>
            <person name="Daroch M."/>
            <person name="Li L."/>
            <person name="Waleron K."/>
            <person name="Waleron M."/>
            <person name="Waleron M."/>
        </authorList>
    </citation>
    <scope>NUCLEOTIDE SEQUENCE [LARGE SCALE GENOMIC DNA]</scope>
    <source>
        <strain evidence="2 3">PKUAC-SCTA183</strain>
    </source>
</reference>
<protein>
    <submittedName>
        <fullName evidence="2">TIGR03792 family protein</fullName>
    </submittedName>
</protein>
<dbReference type="NCBIfam" id="TIGR03792">
    <property type="entry name" value="TIGR03792 family protein"/>
    <property type="match status" value="1"/>
</dbReference>
<gene>
    <name evidence="2" type="ORF">HPC62_16470</name>
</gene>
<dbReference type="SUPFAM" id="SSF54909">
    <property type="entry name" value="Dimeric alpha+beta barrel"/>
    <property type="match status" value="1"/>
</dbReference>
<organism evidence="2 3">
    <name type="scientific">Thermoleptolyngbya sichuanensis A183</name>
    <dbReference type="NCBI Taxonomy" id="2737172"/>
    <lineage>
        <taxon>Bacteria</taxon>
        <taxon>Bacillati</taxon>
        <taxon>Cyanobacteriota</taxon>
        <taxon>Cyanophyceae</taxon>
        <taxon>Oculatellales</taxon>
        <taxon>Oculatellaceae</taxon>
        <taxon>Thermoleptolyngbya</taxon>
        <taxon>Thermoleptolyngbya sichuanensis</taxon>
    </lineage>
</organism>
<dbReference type="RefSeq" id="WP_172357448.1">
    <property type="nucleotide sequence ID" value="NZ_CP053661.1"/>
</dbReference>
<dbReference type="AlphaFoldDB" id="A0A6M8BBS5"/>
<dbReference type="Gene3D" id="3.30.70.100">
    <property type="match status" value="1"/>
</dbReference>
<name>A0A6M8BBS5_9CYAN</name>
<dbReference type="Pfam" id="PF03992">
    <property type="entry name" value="ABM"/>
    <property type="match status" value="1"/>
</dbReference>
<evidence type="ECO:0000313" key="2">
    <source>
        <dbReference type="EMBL" id="QKD83582.1"/>
    </source>
</evidence>
<evidence type="ECO:0000259" key="1">
    <source>
        <dbReference type="Pfam" id="PF03992"/>
    </source>
</evidence>
<proteinExistence type="predicted"/>
<evidence type="ECO:0000313" key="3">
    <source>
        <dbReference type="Proteomes" id="UP000505210"/>
    </source>
</evidence>
<dbReference type="InterPro" id="IPR007138">
    <property type="entry name" value="ABM_dom"/>
</dbReference>
<dbReference type="InterPro" id="IPR011008">
    <property type="entry name" value="Dimeric_a/b-barrel"/>
</dbReference>
<keyword evidence="3" id="KW-1185">Reference proteome</keyword>